<name>A0A0D2WR73_CAPO3</name>
<feature type="transmembrane region" description="Helical" evidence="6">
    <location>
        <begin position="136"/>
        <end position="164"/>
    </location>
</feature>
<dbReference type="PhylomeDB" id="A0A0D2WR73"/>
<feature type="transmembrane region" description="Helical" evidence="6">
    <location>
        <begin position="57"/>
        <end position="81"/>
    </location>
</feature>
<feature type="compositionally biased region" description="Polar residues" evidence="5">
    <location>
        <begin position="310"/>
        <end position="324"/>
    </location>
</feature>
<evidence type="ECO:0000256" key="1">
    <source>
        <dbReference type="ARBA" id="ARBA00004141"/>
    </source>
</evidence>
<evidence type="ECO:0000313" key="8">
    <source>
        <dbReference type="EMBL" id="KJE93623.1"/>
    </source>
</evidence>
<feature type="transmembrane region" description="Helical" evidence="6">
    <location>
        <begin position="23"/>
        <end position="45"/>
    </location>
</feature>
<feature type="transmembrane region" description="Helical" evidence="6">
    <location>
        <begin position="184"/>
        <end position="207"/>
    </location>
</feature>
<dbReference type="GO" id="GO:0004930">
    <property type="term" value="F:G protein-coupled receptor activity"/>
    <property type="evidence" value="ECO:0007669"/>
    <property type="project" value="InterPro"/>
</dbReference>
<evidence type="ECO:0000256" key="3">
    <source>
        <dbReference type="ARBA" id="ARBA00022989"/>
    </source>
</evidence>
<comment type="subcellular location">
    <subcellularLocation>
        <location evidence="1">Membrane</location>
        <topology evidence="1">Multi-pass membrane protein</topology>
    </subcellularLocation>
</comment>
<evidence type="ECO:0000259" key="7">
    <source>
        <dbReference type="Pfam" id="PF00003"/>
    </source>
</evidence>
<dbReference type="Pfam" id="PF00003">
    <property type="entry name" value="7tm_3"/>
    <property type="match status" value="1"/>
</dbReference>
<proteinExistence type="predicted"/>
<keyword evidence="3 6" id="KW-1133">Transmembrane helix</keyword>
<accession>A0A0D2WR73</accession>
<feature type="compositionally biased region" description="Low complexity" evidence="5">
    <location>
        <begin position="294"/>
        <end position="309"/>
    </location>
</feature>
<feature type="region of interest" description="Disordered" evidence="5">
    <location>
        <begin position="292"/>
        <end position="337"/>
    </location>
</feature>
<feature type="transmembrane region" description="Helical" evidence="6">
    <location>
        <begin position="249"/>
        <end position="267"/>
    </location>
</feature>
<feature type="transmembrane region" description="Helical" evidence="6">
    <location>
        <begin position="93"/>
        <end position="115"/>
    </location>
</feature>
<dbReference type="OrthoDB" id="5583977at2759"/>
<evidence type="ECO:0000256" key="6">
    <source>
        <dbReference type="SAM" id="Phobius"/>
    </source>
</evidence>
<protein>
    <recommendedName>
        <fullName evidence="7">G-protein coupled receptors family 3 profile domain-containing protein</fullName>
    </recommendedName>
</protein>
<keyword evidence="2 6" id="KW-0812">Transmembrane</keyword>
<sequence>MTANSTFSPVEVNLDGSPTGGDWAMMILALVNIVVNLIAISYLVYWRTWAPIRAKQLDLLIISTSASFIWLLGTFSATRIIPQTGGMLECAFWSWWVQFVFGALLWISCIILRMYRLYVILIKTQMRMNSMKHPQVWMYTRLAVISVPGLIFFIAMTAIGASYIEPQPTLEGPFMKLCTMDTYAVYGVFAVSVAYMVPCVILIYQLRNIRKFLNEFREAKIAFACIVSCVVVYGVIFVAAWQLRVWGRVLAAMIILFIINVCFWTIVGRTIYGRLFHPEAFLEEFNQNKQKEVSTTPSSKKKGLTTTSSNRKSNAAATTGSSDRGSVETPEAGSHTVIEENFVADITELEMQSETPEIEVVES</sequence>
<dbReference type="eggNOG" id="ENOG502SU48">
    <property type="taxonomic scope" value="Eukaryota"/>
</dbReference>
<feature type="domain" description="G-protein coupled receptors family 3 profile" evidence="7">
    <location>
        <begin position="24"/>
        <end position="266"/>
    </location>
</feature>
<evidence type="ECO:0000256" key="4">
    <source>
        <dbReference type="ARBA" id="ARBA00023136"/>
    </source>
</evidence>
<dbReference type="Proteomes" id="UP000008743">
    <property type="component" value="Unassembled WGS sequence"/>
</dbReference>
<dbReference type="GO" id="GO:0016020">
    <property type="term" value="C:membrane"/>
    <property type="evidence" value="ECO:0007669"/>
    <property type="project" value="UniProtKB-SubCell"/>
</dbReference>
<evidence type="ECO:0000256" key="2">
    <source>
        <dbReference type="ARBA" id="ARBA00022692"/>
    </source>
</evidence>
<dbReference type="InterPro" id="IPR017978">
    <property type="entry name" value="GPCR_3_C"/>
</dbReference>
<dbReference type="AlphaFoldDB" id="A0A0D2WR73"/>
<dbReference type="EMBL" id="KE346365">
    <property type="protein sequence ID" value="KJE93623.1"/>
    <property type="molecule type" value="Genomic_DNA"/>
</dbReference>
<organism evidence="8 9">
    <name type="scientific">Capsaspora owczarzaki (strain ATCC 30864)</name>
    <dbReference type="NCBI Taxonomy" id="595528"/>
    <lineage>
        <taxon>Eukaryota</taxon>
        <taxon>Filasterea</taxon>
        <taxon>Capsaspora</taxon>
    </lineage>
</organism>
<dbReference type="RefSeq" id="XP_004348210.1">
    <property type="nucleotide sequence ID" value="XM_004348160.2"/>
</dbReference>
<evidence type="ECO:0000256" key="5">
    <source>
        <dbReference type="SAM" id="MobiDB-lite"/>
    </source>
</evidence>
<feature type="transmembrane region" description="Helical" evidence="6">
    <location>
        <begin position="219"/>
        <end position="243"/>
    </location>
</feature>
<dbReference type="InParanoid" id="A0A0D2WR73"/>
<evidence type="ECO:0000313" key="9">
    <source>
        <dbReference type="Proteomes" id="UP000008743"/>
    </source>
</evidence>
<keyword evidence="4 6" id="KW-0472">Membrane</keyword>
<gene>
    <name evidence="8" type="ORF">CAOG_004382</name>
</gene>
<keyword evidence="9" id="KW-1185">Reference proteome</keyword>
<reference evidence="9" key="1">
    <citation type="submission" date="2011-02" db="EMBL/GenBank/DDBJ databases">
        <title>The Genome Sequence of Capsaspora owczarzaki ATCC 30864.</title>
        <authorList>
            <person name="Russ C."/>
            <person name="Cuomo C."/>
            <person name="Burger G."/>
            <person name="Gray M.W."/>
            <person name="Holland P.W.H."/>
            <person name="King N."/>
            <person name="Lang F.B.F."/>
            <person name="Roger A.J."/>
            <person name="Ruiz-Trillo I."/>
            <person name="Young S.K."/>
            <person name="Zeng Q."/>
            <person name="Gargeya S."/>
            <person name="Alvarado L."/>
            <person name="Berlin A."/>
            <person name="Chapman S.B."/>
            <person name="Chen Z."/>
            <person name="Freedman E."/>
            <person name="Gellesch M."/>
            <person name="Goldberg J."/>
            <person name="Griggs A."/>
            <person name="Gujja S."/>
            <person name="Heilman E."/>
            <person name="Heiman D."/>
            <person name="Howarth C."/>
            <person name="Mehta T."/>
            <person name="Neiman D."/>
            <person name="Pearson M."/>
            <person name="Roberts A."/>
            <person name="Saif S."/>
            <person name="Shea T."/>
            <person name="Shenoy N."/>
            <person name="Sisk P."/>
            <person name="Stolte C."/>
            <person name="Sykes S."/>
            <person name="White J."/>
            <person name="Yandava C."/>
            <person name="Haas B."/>
            <person name="Nusbaum C."/>
            <person name="Birren B."/>
        </authorList>
    </citation>
    <scope>NUCLEOTIDE SEQUENCE</scope>
    <source>
        <strain evidence="9">ATCC 30864</strain>
    </source>
</reference>